<name>A0A2Z6N2D5_TRISU</name>
<dbReference type="AlphaFoldDB" id="A0A2Z6N2D5"/>
<evidence type="ECO:0000313" key="3">
    <source>
        <dbReference type="Proteomes" id="UP000242715"/>
    </source>
</evidence>
<dbReference type="Proteomes" id="UP000242715">
    <property type="component" value="Unassembled WGS sequence"/>
</dbReference>
<gene>
    <name evidence="2" type="ORF">TSUD_214400</name>
</gene>
<proteinExistence type="predicted"/>
<organism evidence="2 3">
    <name type="scientific">Trifolium subterraneum</name>
    <name type="common">Subterranean clover</name>
    <dbReference type="NCBI Taxonomy" id="3900"/>
    <lineage>
        <taxon>Eukaryota</taxon>
        <taxon>Viridiplantae</taxon>
        <taxon>Streptophyta</taxon>
        <taxon>Embryophyta</taxon>
        <taxon>Tracheophyta</taxon>
        <taxon>Spermatophyta</taxon>
        <taxon>Magnoliopsida</taxon>
        <taxon>eudicotyledons</taxon>
        <taxon>Gunneridae</taxon>
        <taxon>Pentapetalae</taxon>
        <taxon>rosids</taxon>
        <taxon>fabids</taxon>
        <taxon>Fabales</taxon>
        <taxon>Fabaceae</taxon>
        <taxon>Papilionoideae</taxon>
        <taxon>50 kb inversion clade</taxon>
        <taxon>NPAAA clade</taxon>
        <taxon>Hologalegina</taxon>
        <taxon>IRL clade</taxon>
        <taxon>Trifolieae</taxon>
        <taxon>Trifolium</taxon>
    </lineage>
</organism>
<protein>
    <submittedName>
        <fullName evidence="2">Uncharacterized protein</fullName>
    </submittedName>
</protein>
<keyword evidence="3" id="KW-1185">Reference proteome</keyword>
<dbReference type="EMBL" id="DF973623">
    <property type="protein sequence ID" value="GAU36243.1"/>
    <property type="molecule type" value="Genomic_DNA"/>
</dbReference>
<evidence type="ECO:0000256" key="1">
    <source>
        <dbReference type="SAM" id="MobiDB-lite"/>
    </source>
</evidence>
<sequence>MTTKTKYDDDDSNGLRGSLKENDDGGGTAERINGGDKAGRSTAAALVFCVTLF</sequence>
<feature type="region of interest" description="Disordered" evidence="1">
    <location>
        <begin position="1"/>
        <end position="39"/>
    </location>
</feature>
<evidence type="ECO:0000313" key="2">
    <source>
        <dbReference type="EMBL" id="GAU36243.1"/>
    </source>
</evidence>
<accession>A0A2Z6N2D5</accession>
<reference evidence="3" key="1">
    <citation type="journal article" date="2017" name="Front. Plant Sci.">
        <title>Climate Clever Clovers: New Paradigm to Reduce the Environmental Footprint of Ruminants by Breeding Low Methanogenic Forages Utilizing Haplotype Variation.</title>
        <authorList>
            <person name="Kaur P."/>
            <person name="Appels R."/>
            <person name="Bayer P.E."/>
            <person name="Keeble-Gagnere G."/>
            <person name="Wang J."/>
            <person name="Hirakawa H."/>
            <person name="Shirasawa K."/>
            <person name="Vercoe P."/>
            <person name="Stefanova K."/>
            <person name="Durmic Z."/>
            <person name="Nichols P."/>
            <person name="Revell C."/>
            <person name="Isobe S.N."/>
            <person name="Edwards D."/>
            <person name="Erskine W."/>
        </authorList>
    </citation>
    <scope>NUCLEOTIDE SEQUENCE [LARGE SCALE GENOMIC DNA]</scope>
    <source>
        <strain evidence="3">cv. Daliak</strain>
    </source>
</reference>